<dbReference type="InterPro" id="IPR036188">
    <property type="entry name" value="FAD/NAD-bd_sf"/>
</dbReference>
<keyword evidence="6" id="KW-0963">Cytoplasm</keyword>
<dbReference type="GO" id="GO:0004148">
    <property type="term" value="F:dihydrolipoyl dehydrogenase (NADH) activity"/>
    <property type="evidence" value="ECO:0007669"/>
    <property type="project" value="TreeGrafter"/>
</dbReference>
<feature type="binding site" evidence="13">
    <location>
        <position position="66"/>
    </location>
    <ligand>
        <name>FAD</name>
        <dbReference type="ChEBI" id="CHEBI:57692"/>
    </ligand>
</feature>
<dbReference type="GO" id="GO:0006103">
    <property type="term" value="P:2-oxoglutarate metabolic process"/>
    <property type="evidence" value="ECO:0007669"/>
    <property type="project" value="TreeGrafter"/>
</dbReference>
<evidence type="ECO:0000256" key="5">
    <source>
        <dbReference type="ARBA" id="ARBA00016603"/>
    </source>
</evidence>
<dbReference type="GO" id="GO:0005829">
    <property type="term" value="C:cytosol"/>
    <property type="evidence" value="ECO:0007669"/>
    <property type="project" value="TreeGrafter"/>
</dbReference>
<comment type="similarity">
    <text evidence="3">Belongs to the class-I pyridine nucleotide-disulfide oxidoreductase family.</text>
</comment>
<dbReference type="Gene3D" id="3.50.50.60">
    <property type="entry name" value="FAD/NAD(P)-binding domain"/>
    <property type="match status" value="2"/>
</dbReference>
<evidence type="ECO:0000256" key="4">
    <source>
        <dbReference type="ARBA" id="ARBA00012772"/>
    </source>
</evidence>
<keyword evidence="7" id="KW-0285">Flavoprotein</keyword>
<feature type="binding site" evidence="13">
    <location>
        <begin position="195"/>
        <end position="202"/>
    </location>
    <ligand>
        <name>NAD(+)</name>
        <dbReference type="ChEBI" id="CHEBI:57540"/>
    </ligand>
</feature>
<organism evidence="16 17">
    <name type="scientific">Sinimarinibacterium flocculans</name>
    <dbReference type="NCBI Taxonomy" id="985250"/>
    <lineage>
        <taxon>Bacteria</taxon>
        <taxon>Pseudomonadati</taxon>
        <taxon>Pseudomonadota</taxon>
        <taxon>Gammaproteobacteria</taxon>
        <taxon>Nevskiales</taxon>
        <taxon>Nevskiaceae</taxon>
        <taxon>Sinimarinibacterium</taxon>
    </lineage>
</organism>
<comment type="subcellular location">
    <subcellularLocation>
        <location evidence="2">Cytoplasm</location>
    </subcellularLocation>
</comment>
<feature type="binding site" evidence="13">
    <location>
        <begin position="158"/>
        <end position="160"/>
    </location>
    <ligand>
        <name>FAD</name>
        <dbReference type="ChEBI" id="CHEBI:57692"/>
    </ligand>
</feature>
<dbReference type="GO" id="GO:0003957">
    <property type="term" value="F:NAD(P)+ transhydrogenase (Si-specific) activity"/>
    <property type="evidence" value="ECO:0007669"/>
    <property type="project" value="UniProtKB-EC"/>
</dbReference>
<dbReference type="SUPFAM" id="SSF51905">
    <property type="entry name" value="FAD/NAD(P)-binding domain"/>
    <property type="match status" value="1"/>
</dbReference>
<gene>
    <name evidence="16" type="ORF">C8D93_101657</name>
</gene>
<feature type="binding site" evidence="13">
    <location>
        <position position="323"/>
    </location>
    <ligand>
        <name>FAD</name>
        <dbReference type="ChEBI" id="CHEBI:57692"/>
    </ligand>
</feature>
<dbReference type="PANTHER" id="PTHR22912:SF93">
    <property type="entry name" value="SOLUBLE PYRIDINE NUCLEOTIDE TRANSHYDROGENASE"/>
    <property type="match status" value="1"/>
</dbReference>
<evidence type="ECO:0000256" key="6">
    <source>
        <dbReference type="ARBA" id="ARBA00022490"/>
    </source>
</evidence>
<keyword evidence="9" id="KW-0521">NADP</keyword>
<dbReference type="OrthoDB" id="9800167at2"/>
<evidence type="ECO:0000256" key="11">
    <source>
        <dbReference type="ARBA" id="ARBA00023027"/>
    </source>
</evidence>
<dbReference type="InterPro" id="IPR050151">
    <property type="entry name" value="Class-I_Pyr_Nuc-Dis_Oxidored"/>
</dbReference>
<evidence type="ECO:0000313" key="17">
    <source>
        <dbReference type="Proteomes" id="UP000248330"/>
    </source>
</evidence>
<evidence type="ECO:0000256" key="13">
    <source>
        <dbReference type="PIRSR" id="PIRSR000350-3"/>
    </source>
</evidence>
<accession>A0A318EL46</accession>
<evidence type="ECO:0000256" key="1">
    <source>
        <dbReference type="ARBA" id="ARBA00002842"/>
    </source>
</evidence>
<dbReference type="Pfam" id="PF02852">
    <property type="entry name" value="Pyr_redox_dim"/>
    <property type="match status" value="1"/>
</dbReference>
<dbReference type="EMBL" id="QICN01000001">
    <property type="protein sequence ID" value="PXV71602.1"/>
    <property type="molecule type" value="Genomic_DNA"/>
</dbReference>
<keyword evidence="13" id="KW-0547">Nucleotide-binding</keyword>
<dbReference type="Gene3D" id="3.30.390.30">
    <property type="match status" value="1"/>
</dbReference>
<evidence type="ECO:0000256" key="9">
    <source>
        <dbReference type="ARBA" id="ARBA00022857"/>
    </source>
</evidence>
<comment type="caution">
    <text evidence="16">The sequence shown here is derived from an EMBL/GenBank/DDBJ whole genome shotgun (WGS) entry which is preliminary data.</text>
</comment>
<keyword evidence="10" id="KW-0560">Oxidoreductase</keyword>
<keyword evidence="17" id="KW-1185">Reference proteome</keyword>
<dbReference type="GO" id="GO:0050660">
    <property type="term" value="F:flavin adenine dinucleotide binding"/>
    <property type="evidence" value="ECO:0007669"/>
    <property type="project" value="TreeGrafter"/>
</dbReference>
<protein>
    <recommendedName>
        <fullName evidence="5">Soluble pyridine nucleotide transhydrogenase</fullName>
        <ecNumber evidence="4">1.6.1.1</ecNumber>
    </recommendedName>
    <alternativeName>
        <fullName evidence="12">NAD(P)(+) transhydrogenase [B-specific]</fullName>
    </alternativeName>
</protein>
<dbReference type="InterPro" id="IPR023753">
    <property type="entry name" value="FAD/NAD-binding_dom"/>
</dbReference>
<evidence type="ECO:0000256" key="7">
    <source>
        <dbReference type="ARBA" id="ARBA00022630"/>
    </source>
</evidence>
<dbReference type="Proteomes" id="UP000248330">
    <property type="component" value="Unassembled WGS sequence"/>
</dbReference>
<dbReference type="FunFam" id="3.30.390.30:FF:000001">
    <property type="entry name" value="Dihydrolipoyl dehydrogenase"/>
    <property type="match status" value="1"/>
</dbReference>
<dbReference type="InterPro" id="IPR016156">
    <property type="entry name" value="FAD/NAD-linked_Rdtase_dimer_sf"/>
</dbReference>
<dbReference type="AlphaFoldDB" id="A0A318EL46"/>
<dbReference type="EC" id="1.6.1.1" evidence="4"/>
<dbReference type="PANTHER" id="PTHR22912">
    <property type="entry name" value="DISULFIDE OXIDOREDUCTASE"/>
    <property type="match status" value="1"/>
</dbReference>
<comment type="cofactor">
    <cofactor evidence="13">
        <name>FAD</name>
        <dbReference type="ChEBI" id="CHEBI:57692"/>
    </cofactor>
    <text evidence="13">Binds 1 FAD per subunit.</text>
</comment>
<sequence length="477" mass="52741">MKRSKAGAGARRRTRADRYDVVVIGTGPGGEGAAMMAAKRGRRVAVVERFTEVGGGCTHWGTIPSKALRHAVQQLSDIRANPLLRDYRSELRLSYPQLLHSKDKAVEAQVANRRRHYERNRVPVLEGHARFVDAHTLSIERHDGTVQQVVSEHFVIATGSRPYHPAELDFSHPNIRDSDSILDYPDHPFSVTIYGAGVIGCEYASIFVNLGVKVTLVNTQERLLSFLDEEITEALSYHLREQGCIIRHNEQFDGIETPAKGVVLRLKSGRRIRSDVLLWANGRTGNTDQMNLAALGIEPNGRGQLEVNAHFQTAVPHIYAVGDVIGPPALASAAYVQGRFAAQHLLDPALPPQRLETIPSGIYTIPEISSVGASERELREARVPYEAGRASFKHIARAQMAQQTTGMLKILFHAETLQVLGVHCFGDRASEIVHIGQTVMADPARNSMRYFVDTTFNYPTMAEAYRVAAHNGLNRLS</sequence>
<evidence type="ECO:0000313" key="16">
    <source>
        <dbReference type="EMBL" id="PXV71602.1"/>
    </source>
</evidence>
<evidence type="ECO:0000259" key="14">
    <source>
        <dbReference type="Pfam" id="PF02852"/>
    </source>
</evidence>
<evidence type="ECO:0000256" key="12">
    <source>
        <dbReference type="ARBA" id="ARBA00031183"/>
    </source>
</evidence>
<feature type="domain" description="FAD/NAD(P)-binding" evidence="15">
    <location>
        <begin position="19"/>
        <end position="338"/>
    </location>
</feature>
<comment type="function">
    <text evidence="1">Conversion of NADPH, generated by peripheral catabolic pathways, to NADH, which can enter the respiratory chain for energy generation.</text>
</comment>
<reference evidence="16 17" key="1">
    <citation type="submission" date="2018-04" db="EMBL/GenBank/DDBJ databases">
        <title>Genomic Encyclopedia of Type Strains, Phase IV (KMG-IV): sequencing the most valuable type-strain genomes for metagenomic binning, comparative biology and taxonomic classification.</title>
        <authorList>
            <person name="Goeker M."/>
        </authorList>
    </citation>
    <scope>NUCLEOTIDE SEQUENCE [LARGE SCALE GENOMIC DNA]</scope>
    <source>
        <strain evidence="16 17">DSM 104150</strain>
    </source>
</reference>
<feature type="binding site" evidence="13">
    <location>
        <position position="282"/>
    </location>
    <ligand>
        <name>NAD(+)</name>
        <dbReference type="ChEBI" id="CHEBI:57540"/>
    </ligand>
</feature>
<evidence type="ECO:0000259" key="15">
    <source>
        <dbReference type="Pfam" id="PF07992"/>
    </source>
</evidence>
<keyword evidence="11 13" id="KW-0520">NAD</keyword>
<dbReference type="RefSeq" id="WP_110263706.1">
    <property type="nucleotide sequence ID" value="NZ_CAKZQT010000007.1"/>
</dbReference>
<dbReference type="InterPro" id="IPR004099">
    <property type="entry name" value="Pyr_nucl-diS_OxRdtase_dimer"/>
</dbReference>
<dbReference type="PRINTS" id="PR00411">
    <property type="entry name" value="PNDRDTASEI"/>
</dbReference>
<keyword evidence="8 13" id="KW-0274">FAD</keyword>
<proteinExistence type="inferred from homology"/>
<feature type="domain" description="Pyridine nucleotide-disulphide oxidoreductase dimerisation" evidence="14">
    <location>
        <begin position="358"/>
        <end position="468"/>
    </location>
</feature>
<dbReference type="NCBIfam" id="NF003585">
    <property type="entry name" value="PRK05249.1"/>
    <property type="match status" value="1"/>
</dbReference>
<dbReference type="Pfam" id="PF07992">
    <property type="entry name" value="Pyr_redox_2"/>
    <property type="match status" value="1"/>
</dbReference>
<dbReference type="InterPro" id="IPR001100">
    <property type="entry name" value="Pyr_nuc-diS_OxRdtase"/>
</dbReference>
<name>A0A318EL46_9GAMM</name>
<evidence type="ECO:0000256" key="10">
    <source>
        <dbReference type="ARBA" id="ARBA00023002"/>
    </source>
</evidence>
<evidence type="ECO:0000256" key="3">
    <source>
        <dbReference type="ARBA" id="ARBA00007532"/>
    </source>
</evidence>
<dbReference type="SUPFAM" id="SSF55424">
    <property type="entry name" value="FAD/NAD-linked reductases, dimerisation (C-terminal) domain"/>
    <property type="match status" value="1"/>
</dbReference>
<dbReference type="PIRSF" id="PIRSF000350">
    <property type="entry name" value="Mercury_reductase_MerA"/>
    <property type="match status" value="1"/>
</dbReference>
<evidence type="ECO:0000256" key="2">
    <source>
        <dbReference type="ARBA" id="ARBA00004496"/>
    </source>
</evidence>
<dbReference type="PRINTS" id="PR00368">
    <property type="entry name" value="FADPNR"/>
</dbReference>
<keyword evidence="16" id="KW-0670">Pyruvate</keyword>
<evidence type="ECO:0000256" key="8">
    <source>
        <dbReference type="ARBA" id="ARBA00022827"/>
    </source>
</evidence>